<name>A0A1I2C107_9ACTN</name>
<keyword evidence="3 7" id="KW-0479">Metal-binding</keyword>
<dbReference type="Gene3D" id="1.10.630.10">
    <property type="entry name" value="Cytochrome P450"/>
    <property type="match status" value="1"/>
</dbReference>
<dbReference type="GO" id="GO:0016705">
    <property type="term" value="F:oxidoreductase activity, acting on paired donors, with incorporation or reduction of molecular oxygen"/>
    <property type="evidence" value="ECO:0007669"/>
    <property type="project" value="InterPro"/>
</dbReference>
<dbReference type="AlphaFoldDB" id="A0A1I2C107"/>
<accession>A0A1I2C107</accession>
<reference evidence="9" key="1">
    <citation type="submission" date="2016-10" db="EMBL/GenBank/DDBJ databases">
        <authorList>
            <person name="Varghese N."/>
            <person name="Submissions S."/>
        </authorList>
    </citation>
    <scope>NUCLEOTIDE SEQUENCE [LARGE SCALE GENOMIC DNA]</scope>
    <source>
        <strain evidence="9">DSM 45004</strain>
    </source>
</reference>
<dbReference type="Proteomes" id="UP000198716">
    <property type="component" value="Unassembled WGS sequence"/>
</dbReference>
<evidence type="ECO:0000313" key="9">
    <source>
        <dbReference type="Proteomes" id="UP000198716"/>
    </source>
</evidence>
<dbReference type="Pfam" id="PF00067">
    <property type="entry name" value="p450"/>
    <property type="match status" value="1"/>
</dbReference>
<dbReference type="PROSITE" id="PS00086">
    <property type="entry name" value="CYTOCHROME_P450"/>
    <property type="match status" value="1"/>
</dbReference>
<dbReference type="RefSeq" id="WP_092929685.1">
    <property type="nucleotide sequence ID" value="NZ_FOMZ01000018.1"/>
</dbReference>
<dbReference type="GO" id="GO:0005506">
    <property type="term" value="F:iron ion binding"/>
    <property type="evidence" value="ECO:0007669"/>
    <property type="project" value="InterPro"/>
</dbReference>
<keyword evidence="5 7" id="KW-0408">Iron</keyword>
<dbReference type="EMBL" id="FOMZ01000018">
    <property type="protein sequence ID" value="SFE62126.1"/>
    <property type="molecule type" value="Genomic_DNA"/>
</dbReference>
<gene>
    <name evidence="8" type="ORF">SAMN04487819_11876</name>
</gene>
<dbReference type="PANTHER" id="PTHR46696:SF1">
    <property type="entry name" value="CYTOCHROME P450 YJIB-RELATED"/>
    <property type="match status" value="1"/>
</dbReference>
<evidence type="ECO:0000256" key="7">
    <source>
        <dbReference type="RuleBase" id="RU000461"/>
    </source>
</evidence>
<dbReference type="InterPro" id="IPR036396">
    <property type="entry name" value="Cyt_P450_sf"/>
</dbReference>
<dbReference type="PANTHER" id="PTHR46696">
    <property type="entry name" value="P450, PUTATIVE (EUROFUNG)-RELATED"/>
    <property type="match status" value="1"/>
</dbReference>
<evidence type="ECO:0000256" key="4">
    <source>
        <dbReference type="ARBA" id="ARBA00023002"/>
    </source>
</evidence>
<dbReference type="GO" id="GO:0020037">
    <property type="term" value="F:heme binding"/>
    <property type="evidence" value="ECO:0007669"/>
    <property type="project" value="InterPro"/>
</dbReference>
<organism evidence="8 9">
    <name type="scientific">Actinopolyspora alba</name>
    <dbReference type="NCBI Taxonomy" id="673379"/>
    <lineage>
        <taxon>Bacteria</taxon>
        <taxon>Bacillati</taxon>
        <taxon>Actinomycetota</taxon>
        <taxon>Actinomycetes</taxon>
        <taxon>Actinopolysporales</taxon>
        <taxon>Actinopolysporaceae</taxon>
        <taxon>Actinopolyspora</taxon>
        <taxon>Actinopolyspora alba group</taxon>
    </lineage>
</organism>
<evidence type="ECO:0000256" key="6">
    <source>
        <dbReference type="ARBA" id="ARBA00023033"/>
    </source>
</evidence>
<dbReference type="FunFam" id="1.10.630.10:FF:000018">
    <property type="entry name" value="Cytochrome P450 monooxygenase"/>
    <property type="match status" value="1"/>
</dbReference>
<dbReference type="SUPFAM" id="SSF48264">
    <property type="entry name" value="Cytochrome P450"/>
    <property type="match status" value="1"/>
</dbReference>
<dbReference type="InterPro" id="IPR002397">
    <property type="entry name" value="Cyt_P450_B"/>
</dbReference>
<dbReference type="CDD" id="cd20625">
    <property type="entry name" value="CYP164-like"/>
    <property type="match status" value="1"/>
</dbReference>
<protein>
    <submittedName>
        <fullName evidence="8">Cytochrome P450</fullName>
    </submittedName>
</protein>
<comment type="similarity">
    <text evidence="1 7">Belongs to the cytochrome P450 family.</text>
</comment>
<dbReference type="InterPro" id="IPR001128">
    <property type="entry name" value="Cyt_P450"/>
</dbReference>
<keyword evidence="6 7" id="KW-0503">Monooxygenase</keyword>
<dbReference type="GO" id="GO:0004497">
    <property type="term" value="F:monooxygenase activity"/>
    <property type="evidence" value="ECO:0007669"/>
    <property type="project" value="UniProtKB-KW"/>
</dbReference>
<keyword evidence="2 7" id="KW-0349">Heme</keyword>
<sequence length="405" mass="45338">MLSDMPRYVLDDARDVPDPYPVYRRLREYGPVCRGGPGQWVFSRHAEVSALLRDPRLGREYPERYQAMSVGEGPANDYLRRIVINRDHEGHVRLRRLLTKALNPAMVRALTEPVRALVDRILDGLAERGTWDLVSDLAVPVPVSVMSELLDIPAADRDMIARWSTSLAQAFAVFIPEDKRQEAHDAVVRLREYFADLLRERRREPGDDLLSRMIAADREGTEPLTDEEIVDNALFVYYAGFETTTNVIATGGNVLIGQPGTQRELRANPHLVGTALEEFMRYDAPIHTTSRLVLEPIEISGHTLRPRRVVVLLLASANHDDSVFDNPDRIDLTRSPNPHLSFGGGVHHCLGAALARVEGAVLFERLVARFAHLEPAGTAGWNPSSGGFRYPYWAYESIPVTARAA</sequence>
<evidence type="ECO:0000256" key="5">
    <source>
        <dbReference type="ARBA" id="ARBA00023004"/>
    </source>
</evidence>
<dbReference type="InterPro" id="IPR017972">
    <property type="entry name" value="Cyt_P450_CS"/>
</dbReference>
<evidence type="ECO:0000256" key="1">
    <source>
        <dbReference type="ARBA" id="ARBA00010617"/>
    </source>
</evidence>
<proteinExistence type="inferred from homology"/>
<evidence type="ECO:0000256" key="3">
    <source>
        <dbReference type="ARBA" id="ARBA00022723"/>
    </source>
</evidence>
<keyword evidence="4 7" id="KW-0560">Oxidoreductase</keyword>
<evidence type="ECO:0000256" key="2">
    <source>
        <dbReference type="ARBA" id="ARBA00022617"/>
    </source>
</evidence>
<dbReference type="PRINTS" id="PR00359">
    <property type="entry name" value="BP450"/>
</dbReference>
<evidence type="ECO:0000313" key="8">
    <source>
        <dbReference type="EMBL" id="SFE62126.1"/>
    </source>
</evidence>
<keyword evidence="9" id="KW-1185">Reference proteome</keyword>